<feature type="chain" id="PRO_5046755045" evidence="1">
    <location>
        <begin position="24"/>
        <end position="545"/>
    </location>
</feature>
<proteinExistence type="predicted"/>
<dbReference type="RefSeq" id="WP_340236839.1">
    <property type="nucleotide sequence ID" value="NZ_JBBEWC010000007.1"/>
</dbReference>
<feature type="signal peptide" evidence="1">
    <location>
        <begin position="1"/>
        <end position="23"/>
    </location>
</feature>
<evidence type="ECO:0000313" key="4">
    <source>
        <dbReference type="Proteomes" id="UP001597510"/>
    </source>
</evidence>
<dbReference type="InterPro" id="IPR019282">
    <property type="entry name" value="Glycoamylase-like_cons_dom"/>
</dbReference>
<feature type="domain" description="Glycoamylase-like" evidence="2">
    <location>
        <begin position="318"/>
        <end position="532"/>
    </location>
</feature>
<keyword evidence="4" id="KW-1185">Reference proteome</keyword>
<keyword evidence="1" id="KW-0732">Signal</keyword>
<comment type="caution">
    <text evidence="3">The sequence shown here is derived from an EMBL/GenBank/DDBJ whole genome shotgun (WGS) entry which is preliminary data.</text>
</comment>
<evidence type="ECO:0000256" key="1">
    <source>
        <dbReference type="SAM" id="SignalP"/>
    </source>
</evidence>
<evidence type="ECO:0000259" key="2">
    <source>
        <dbReference type="Pfam" id="PF10091"/>
    </source>
</evidence>
<dbReference type="PROSITE" id="PS51257">
    <property type="entry name" value="PROKAR_LIPOPROTEIN"/>
    <property type="match status" value="1"/>
</dbReference>
<dbReference type="EMBL" id="JBHULC010000009">
    <property type="protein sequence ID" value="MFD2521450.1"/>
    <property type="molecule type" value="Genomic_DNA"/>
</dbReference>
<accession>A0ABW5J9Q0</accession>
<evidence type="ECO:0000313" key="3">
    <source>
        <dbReference type="EMBL" id="MFD2521450.1"/>
    </source>
</evidence>
<dbReference type="Pfam" id="PF10091">
    <property type="entry name" value="Glycoamylase"/>
    <property type="match status" value="1"/>
</dbReference>
<organism evidence="3 4">
    <name type="scientific">Emticicia soli</name>
    <dbReference type="NCBI Taxonomy" id="2027878"/>
    <lineage>
        <taxon>Bacteria</taxon>
        <taxon>Pseudomonadati</taxon>
        <taxon>Bacteroidota</taxon>
        <taxon>Cytophagia</taxon>
        <taxon>Cytophagales</taxon>
        <taxon>Leadbetterellaceae</taxon>
        <taxon>Emticicia</taxon>
    </lineage>
</organism>
<dbReference type="Proteomes" id="UP001597510">
    <property type="component" value="Unassembled WGS sequence"/>
</dbReference>
<dbReference type="Gene3D" id="1.50.10.140">
    <property type="match status" value="1"/>
</dbReference>
<gene>
    <name evidence="3" type="ORF">ACFSR2_11170</name>
</gene>
<reference evidence="4" key="1">
    <citation type="journal article" date="2019" name="Int. J. Syst. Evol. Microbiol.">
        <title>The Global Catalogue of Microorganisms (GCM) 10K type strain sequencing project: providing services to taxonomists for standard genome sequencing and annotation.</title>
        <authorList>
            <consortium name="The Broad Institute Genomics Platform"/>
            <consortium name="The Broad Institute Genome Sequencing Center for Infectious Disease"/>
            <person name="Wu L."/>
            <person name="Ma J."/>
        </authorList>
    </citation>
    <scope>NUCLEOTIDE SEQUENCE [LARGE SCALE GENOMIC DNA]</scope>
    <source>
        <strain evidence="4">KCTC 52344</strain>
    </source>
</reference>
<protein>
    <submittedName>
        <fullName evidence="3">Glucoamylase family protein</fullName>
    </submittedName>
</protein>
<name>A0ABW5J9Q0_9BACT</name>
<sequence length="545" mass="61192">MKIFNLGVILIMLLCSCKTQSVAPEQFYFRTVMVNGNQSAGFYANNLNLLPKVDISFSAPLNKESAQSNITLQEKNTSIKVPLSLSFSKNDSAVSVVPQQPLKSITQYDLMVNPELISKNKTLLNSSIKFGMTTKIDTTDKFPRISDDELLTLVQKQTFKYFWDFGHPVSGLARERNTSGDVITSGGSGFGIMAIPVAIERGFITRKEGLDRMLKITDFLKNKAKSYHGVYPHWLNGATGETIPFSPDDNGADLVETAYLIQGLLTVRQYFTLGNAEETKLRKEVNDIWEAVEWDWFTKGGEKVLYWHWSPTVGWKMNHQIRGWNECLITYFLAAASPTHSISKDVYDNGWADNGKMKNGKNYYGTVLPLGFEYGGPLFFSHYSFLGLDPRNLKDQYANYWEQNVAHTKVNYGYCVANPKGYNGYGPNCWGLTASDTNTGYAAHSPTEDLGVITPTAALSAMPYTPKESMAALHFFYYKLGDKIWKNHGFADAFNLTNIWFADSFLAIDQGPIILMIENHRTALLWNLFMSAPEVKVGKTKLGFQ</sequence>